<keyword evidence="2" id="KW-1185">Reference proteome</keyword>
<evidence type="ECO:0000313" key="1">
    <source>
        <dbReference type="EMBL" id="GAP15645.1"/>
    </source>
</evidence>
<dbReference type="InterPro" id="IPR026350">
    <property type="entry name" value="GxxExxY"/>
</dbReference>
<evidence type="ECO:0000313" key="2">
    <source>
        <dbReference type="Proteomes" id="UP000055060"/>
    </source>
</evidence>
<dbReference type="OrthoDB" id="9798792at2"/>
<accession>A0A0S7BIQ8</accession>
<reference evidence="1" key="1">
    <citation type="submission" date="2015-07" db="EMBL/GenBank/DDBJ databases">
        <title>Draft Genome Sequences of Anaerolinea thermolimosa IMO-1, Bellilinea caldifistulae GOMI-1, Leptolinea tardivitalis YMTK-2, Levilinea saccharolytica KIBI-1,Longilinea arvoryzae KOME-1, Previously Described as Members of the Anaerolineaceae (Chloroflexi).</title>
        <authorList>
            <person name="Sekiguchi Y."/>
            <person name="Ohashi A."/>
            <person name="Matsuura N."/>
            <person name="Tourlousse M.D."/>
        </authorList>
    </citation>
    <scope>NUCLEOTIDE SEQUENCE [LARGE SCALE GENOMIC DNA]</scope>
    <source>
        <strain evidence="1">KOME-1</strain>
    </source>
</reference>
<dbReference type="AlphaFoldDB" id="A0A0S7BIQ8"/>
<name>A0A0S7BIQ8_9CHLR</name>
<sequence>MRQNLHPQLYTEVTSKILEACFEVINELGAGFLESVYEKALLIALSQKGLDARSQVPIIVNFRGQNVGQFYADILVEGKIIVELKAISAITPEHKAQVINYLKSTQIEVGLLVNFGNPKLEFYRLHR</sequence>
<dbReference type="Pfam" id="PF13366">
    <property type="entry name" value="PDDEXK_3"/>
    <property type="match status" value="1"/>
</dbReference>
<protein>
    <submittedName>
        <fullName evidence="1">GxxExxY protein</fullName>
    </submittedName>
</protein>
<dbReference type="STRING" id="360412.LARV_03437"/>
<proteinExistence type="predicted"/>
<dbReference type="EMBL" id="DF967972">
    <property type="protein sequence ID" value="GAP15645.1"/>
    <property type="molecule type" value="Genomic_DNA"/>
</dbReference>
<organism evidence="1">
    <name type="scientific">Longilinea arvoryzae</name>
    <dbReference type="NCBI Taxonomy" id="360412"/>
    <lineage>
        <taxon>Bacteria</taxon>
        <taxon>Bacillati</taxon>
        <taxon>Chloroflexota</taxon>
        <taxon>Anaerolineae</taxon>
        <taxon>Anaerolineales</taxon>
        <taxon>Anaerolineaceae</taxon>
        <taxon>Longilinea</taxon>
    </lineage>
</organism>
<dbReference type="RefSeq" id="WP_075074811.1">
    <property type="nucleotide sequence ID" value="NZ_DF967972.1"/>
</dbReference>
<dbReference type="NCBIfam" id="TIGR04256">
    <property type="entry name" value="GxxExxY"/>
    <property type="match status" value="1"/>
</dbReference>
<dbReference type="Proteomes" id="UP000055060">
    <property type="component" value="Unassembled WGS sequence"/>
</dbReference>
<gene>
    <name evidence="1" type="ORF">LARV_03437</name>
</gene>